<evidence type="ECO:0000313" key="3">
    <source>
        <dbReference type="Proteomes" id="UP000799640"/>
    </source>
</evidence>
<reference evidence="2" key="1">
    <citation type="journal article" date="2020" name="Stud. Mycol.">
        <title>101 Dothideomycetes genomes: a test case for predicting lifestyles and emergence of pathogens.</title>
        <authorList>
            <person name="Haridas S."/>
            <person name="Albert R."/>
            <person name="Binder M."/>
            <person name="Bloem J."/>
            <person name="Labutti K."/>
            <person name="Salamov A."/>
            <person name="Andreopoulos B."/>
            <person name="Baker S."/>
            <person name="Barry K."/>
            <person name="Bills G."/>
            <person name="Bluhm B."/>
            <person name="Cannon C."/>
            <person name="Castanera R."/>
            <person name="Culley D."/>
            <person name="Daum C."/>
            <person name="Ezra D."/>
            <person name="Gonzalez J."/>
            <person name="Henrissat B."/>
            <person name="Kuo A."/>
            <person name="Liang C."/>
            <person name="Lipzen A."/>
            <person name="Lutzoni F."/>
            <person name="Magnuson J."/>
            <person name="Mondo S."/>
            <person name="Nolan M."/>
            <person name="Ohm R."/>
            <person name="Pangilinan J."/>
            <person name="Park H.-J."/>
            <person name="Ramirez L."/>
            <person name="Alfaro M."/>
            <person name="Sun H."/>
            <person name="Tritt A."/>
            <person name="Yoshinaga Y."/>
            <person name="Zwiers L.-H."/>
            <person name="Turgeon B."/>
            <person name="Goodwin S."/>
            <person name="Spatafora J."/>
            <person name="Crous P."/>
            <person name="Grigoriev I."/>
        </authorList>
    </citation>
    <scope>NUCLEOTIDE SEQUENCE</scope>
    <source>
        <strain evidence="2">CBS 262.69</strain>
    </source>
</reference>
<feature type="region of interest" description="Disordered" evidence="1">
    <location>
        <begin position="115"/>
        <end position="150"/>
    </location>
</feature>
<sequence>MKYRFAGVAYPTRMIQFLHISLQCAILTFLTRVLELPAVCCQRLFQRPLSMATASSGAIPASFLCYDSLRSQRRRPSLCLATGNFPKEEAAPTPSYCTLHCSSIHPTIYLSSQLRRTKMTSHRRPPPVLHPSRPRGWKKRSPRRGSNSRP</sequence>
<organism evidence="2 3">
    <name type="scientific">Trichodelitschia bisporula</name>
    <dbReference type="NCBI Taxonomy" id="703511"/>
    <lineage>
        <taxon>Eukaryota</taxon>
        <taxon>Fungi</taxon>
        <taxon>Dikarya</taxon>
        <taxon>Ascomycota</taxon>
        <taxon>Pezizomycotina</taxon>
        <taxon>Dothideomycetes</taxon>
        <taxon>Dothideomycetes incertae sedis</taxon>
        <taxon>Phaeotrichales</taxon>
        <taxon>Phaeotrichaceae</taxon>
        <taxon>Trichodelitschia</taxon>
    </lineage>
</organism>
<gene>
    <name evidence="2" type="ORF">EJ06DRAFT_353744</name>
</gene>
<protein>
    <submittedName>
        <fullName evidence="2">Uncharacterized protein</fullName>
    </submittedName>
</protein>
<proteinExistence type="predicted"/>
<evidence type="ECO:0000313" key="2">
    <source>
        <dbReference type="EMBL" id="KAF2401647.1"/>
    </source>
</evidence>
<dbReference type="Proteomes" id="UP000799640">
    <property type="component" value="Unassembled WGS sequence"/>
</dbReference>
<feature type="compositionally biased region" description="Basic residues" evidence="1">
    <location>
        <begin position="115"/>
        <end position="125"/>
    </location>
</feature>
<feature type="compositionally biased region" description="Basic residues" evidence="1">
    <location>
        <begin position="132"/>
        <end position="143"/>
    </location>
</feature>
<evidence type="ECO:0000256" key="1">
    <source>
        <dbReference type="SAM" id="MobiDB-lite"/>
    </source>
</evidence>
<dbReference type="AlphaFoldDB" id="A0A6G1I0P7"/>
<name>A0A6G1I0P7_9PEZI</name>
<accession>A0A6G1I0P7</accession>
<keyword evidence="3" id="KW-1185">Reference proteome</keyword>
<dbReference type="EMBL" id="ML996692">
    <property type="protein sequence ID" value="KAF2401647.1"/>
    <property type="molecule type" value="Genomic_DNA"/>
</dbReference>